<keyword evidence="4 5" id="KW-0472">Membrane</keyword>
<feature type="transmembrane region" description="Helical" evidence="5">
    <location>
        <begin position="108"/>
        <end position="129"/>
    </location>
</feature>
<feature type="transmembrane region" description="Helical" evidence="5">
    <location>
        <begin position="228"/>
        <end position="248"/>
    </location>
</feature>
<evidence type="ECO:0000256" key="4">
    <source>
        <dbReference type="ARBA" id="ARBA00023136"/>
    </source>
</evidence>
<dbReference type="Gene3D" id="1.20.1720.10">
    <property type="entry name" value="Multidrug resistance protein D"/>
    <property type="match status" value="1"/>
</dbReference>
<organism evidence="7 8">
    <name type="scientific">Pseudomonas piscis</name>
    <dbReference type="NCBI Taxonomy" id="2614538"/>
    <lineage>
        <taxon>Bacteria</taxon>
        <taxon>Pseudomonadati</taxon>
        <taxon>Pseudomonadota</taxon>
        <taxon>Gammaproteobacteria</taxon>
        <taxon>Pseudomonadales</taxon>
        <taxon>Pseudomonadaceae</taxon>
        <taxon>Pseudomonas</taxon>
    </lineage>
</organism>
<dbReference type="PRINTS" id="PR01036">
    <property type="entry name" value="TCRTETB"/>
</dbReference>
<feature type="transmembrane region" description="Helical" evidence="5">
    <location>
        <begin position="301"/>
        <end position="320"/>
    </location>
</feature>
<dbReference type="InterPro" id="IPR036259">
    <property type="entry name" value="MFS_trans_sf"/>
</dbReference>
<feature type="transmembrane region" description="Helical" evidence="5">
    <location>
        <begin position="20"/>
        <end position="40"/>
    </location>
</feature>
<evidence type="ECO:0000313" key="8">
    <source>
        <dbReference type="Proteomes" id="UP000486534"/>
    </source>
</evidence>
<dbReference type="EMBL" id="WHUV01000002">
    <property type="protein sequence ID" value="MQA54197.1"/>
    <property type="molecule type" value="Genomic_DNA"/>
</dbReference>
<sequence length="469" mass="47945">MASTTGWSALLLGKNGLRSAALAGGVALHAINIYLVTTLLPSVVQDIGGLDYYAWNTTLFVVASIIGSVLSTRALAVLGPKLAYALAGGVFMLGCGLCALAPDMAWLIVGRSIQGLGGGLLFALPYAMIRLVFDEPLWPRAMALISAMWGMATLIGPAVGGVFAEQGSWRAAFWVLLPCTLLFMLLAVVLLPGRSREPMPRTPIPGLQLVLLTVMVLAISVGSVSASALYNVLGLAVGLGLLLVVGAMENRSAKRLLPRGSLKPGSLLLPLYLSMALLVVGMTSEVFVPLFLQVLHHQTPLLAGYIAALMAAGWTLGALASSGLGVGAAARAVASAPLLVVAGLLLACLAMPAASSLASLGAICLAMVLVGVGIGLAWPHLLARVLESAPADQKELAGASITTVQLVATALGAALAGMIVNLAGLGSGNDLAGAARAASWLFGLYAGLSLLLFVSVRQVRRDLPVVAQL</sequence>
<feature type="transmembrane region" description="Helical" evidence="5">
    <location>
        <begin position="141"/>
        <end position="159"/>
    </location>
</feature>
<gene>
    <name evidence="7" type="ORF">GDH07_12835</name>
</gene>
<dbReference type="GO" id="GO:0022857">
    <property type="term" value="F:transmembrane transporter activity"/>
    <property type="evidence" value="ECO:0007669"/>
    <property type="project" value="InterPro"/>
</dbReference>
<evidence type="ECO:0000313" key="7">
    <source>
        <dbReference type="EMBL" id="MQA54197.1"/>
    </source>
</evidence>
<comment type="subcellular location">
    <subcellularLocation>
        <location evidence="1">Membrane</location>
        <topology evidence="1">Multi-pass membrane protein</topology>
    </subcellularLocation>
</comment>
<feature type="domain" description="Major facilitator superfamily (MFS) profile" evidence="6">
    <location>
        <begin position="18"/>
        <end position="461"/>
    </location>
</feature>
<feature type="transmembrane region" description="Helical" evidence="5">
    <location>
        <begin position="437"/>
        <end position="456"/>
    </location>
</feature>
<feature type="transmembrane region" description="Helical" evidence="5">
    <location>
        <begin position="360"/>
        <end position="383"/>
    </location>
</feature>
<protein>
    <submittedName>
        <fullName evidence="7">MFS transporter</fullName>
    </submittedName>
</protein>
<feature type="transmembrane region" description="Helical" evidence="5">
    <location>
        <begin position="171"/>
        <end position="192"/>
    </location>
</feature>
<feature type="transmembrane region" description="Helical" evidence="5">
    <location>
        <begin position="332"/>
        <end position="354"/>
    </location>
</feature>
<proteinExistence type="predicted"/>
<dbReference type="Gene3D" id="1.20.1250.20">
    <property type="entry name" value="MFS general substrate transporter like domains"/>
    <property type="match status" value="1"/>
</dbReference>
<keyword evidence="2 5" id="KW-0812">Transmembrane</keyword>
<reference evidence="7 8" key="1">
    <citation type="submission" date="2019-10" db="EMBL/GenBank/DDBJ databases">
        <title>Pseudomonas dajingensis sp. nov., isolated from the profound head ulcers of farmed Murray cod (Maccullochella peelii peelii).</title>
        <authorList>
            <person name="Liu Y."/>
        </authorList>
    </citation>
    <scope>NUCLEOTIDE SEQUENCE [LARGE SCALE GENOMIC DNA]</scope>
    <source>
        <strain evidence="7 8">MC042</strain>
    </source>
</reference>
<keyword evidence="3 5" id="KW-1133">Transmembrane helix</keyword>
<accession>A0A7X1U488</accession>
<dbReference type="Pfam" id="PF07690">
    <property type="entry name" value="MFS_1"/>
    <property type="match status" value="1"/>
</dbReference>
<dbReference type="PROSITE" id="PS50850">
    <property type="entry name" value="MFS"/>
    <property type="match status" value="1"/>
</dbReference>
<feature type="transmembrane region" description="Helical" evidence="5">
    <location>
        <begin position="404"/>
        <end position="425"/>
    </location>
</feature>
<feature type="transmembrane region" description="Helical" evidence="5">
    <location>
        <begin position="52"/>
        <end position="70"/>
    </location>
</feature>
<dbReference type="InterPro" id="IPR011701">
    <property type="entry name" value="MFS"/>
</dbReference>
<dbReference type="GO" id="GO:0005886">
    <property type="term" value="C:plasma membrane"/>
    <property type="evidence" value="ECO:0007669"/>
    <property type="project" value="TreeGrafter"/>
</dbReference>
<dbReference type="PANTHER" id="PTHR23501:SF154">
    <property type="entry name" value="MULTIDRUG-EFFLUX TRANSPORTER RV1634-RELATED"/>
    <property type="match status" value="1"/>
</dbReference>
<evidence type="ECO:0000256" key="5">
    <source>
        <dbReference type="SAM" id="Phobius"/>
    </source>
</evidence>
<dbReference type="InterPro" id="IPR020846">
    <property type="entry name" value="MFS_dom"/>
</dbReference>
<evidence type="ECO:0000256" key="1">
    <source>
        <dbReference type="ARBA" id="ARBA00004141"/>
    </source>
</evidence>
<evidence type="ECO:0000259" key="6">
    <source>
        <dbReference type="PROSITE" id="PS50850"/>
    </source>
</evidence>
<comment type="caution">
    <text evidence="7">The sequence shown here is derived from an EMBL/GenBank/DDBJ whole genome shotgun (WGS) entry which is preliminary data.</text>
</comment>
<evidence type="ECO:0000256" key="2">
    <source>
        <dbReference type="ARBA" id="ARBA00022692"/>
    </source>
</evidence>
<feature type="transmembrane region" description="Helical" evidence="5">
    <location>
        <begin position="82"/>
        <end position="102"/>
    </location>
</feature>
<dbReference type="AlphaFoldDB" id="A0A7X1U488"/>
<feature type="transmembrane region" description="Helical" evidence="5">
    <location>
        <begin position="269"/>
        <end position="295"/>
    </location>
</feature>
<dbReference type="SUPFAM" id="SSF103473">
    <property type="entry name" value="MFS general substrate transporter"/>
    <property type="match status" value="1"/>
</dbReference>
<name>A0A7X1U488_9PSED</name>
<evidence type="ECO:0000256" key="3">
    <source>
        <dbReference type="ARBA" id="ARBA00022989"/>
    </source>
</evidence>
<dbReference type="RefSeq" id="WP_152897758.1">
    <property type="nucleotide sequence ID" value="NZ_WHUV01000002.1"/>
</dbReference>
<dbReference type="PANTHER" id="PTHR23501">
    <property type="entry name" value="MAJOR FACILITATOR SUPERFAMILY"/>
    <property type="match status" value="1"/>
</dbReference>
<dbReference type="Proteomes" id="UP000486534">
    <property type="component" value="Unassembled WGS sequence"/>
</dbReference>